<dbReference type="GO" id="GO:0043171">
    <property type="term" value="P:peptide catabolic process"/>
    <property type="evidence" value="ECO:0007669"/>
    <property type="project" value="TreeGrafter"/>
</dbReference>
<evidence type="ECO:0000256" key="4">
    <source>
        <dbReference type="ARBA" id="ARBA00022692"/>
    </source>
</evidence>
<evidence type="ECO:0000256" key="11">
    <source>
        <dbReference type="ARBA" id="ARBA00023136"/>
    </source>
</evidence>
<comment type="similarity">
    <text evidence="2 16">Belongs to the peptidase M1 family.</text>
</comment>
<evidence type="ECO:0000256" key="1">
    <source>
        <dbReference type="ARBA" id="ARBA00004606"/>
    </source>
</evidence>
<feature type="domain" description="ERAP1-like C-terminal" evidence="18">
    <location>
        <begin position="553"/>
        <end position="772"/>
    </location>
</feature>
<dbReference type="InterPro" id="IPR027268">
    <property type="entry name" value="Peptidase_M4/M1_CTD_sf"/>
</dbReference>
<evidence type="ECO:0000256" key="13">
    <source>
        <dbReference type="PIRSR" id="PIRSR634016-1"/>
    </source>
</evidence>
<dbReference type="Pfam" id="PF11838">
    <property type="entry name" value="ERAP1_C"/>
    <property type="match status" value="1"/>
</dbReference>
<dbReference type="InterPro" id="IPR045357">
    <property type="entry name" value="Aminopeptidase_N-like_N"/>
</dbReference>
<comment type="subcellular location">
    <subcellularLocation>
        <location evidence="1">Membrane</location>
        <topology evidence="1">Single-pass type II membrane protein</topology>
    </subcellularLocation>
</comment>
<dbReference type="Gene3D" id="2.60.40.1730">
    <property type="entry name" value="tricorn interacting facor f3 domain"/>
    <property type="match status" value="1"/>
</dbReference>
<dbReference type="InterPro" id="IPR034016">
    <property type="entry name" value="M1_APN-typ"/>
</dbReference>
<evidence type="ECO:0000313" key="21">
    <source>
        <dbReference type="WBParaSite" id="nRc.2.0.1.t15765-RA"/>
    </source>
</evidence>
<feature type="domain" description="Aminopeptidase N-like N-terminal" evidence="19">
    <location>
        <begin position="64"/>
        <end position="257"/>
    </location>
</feature>
<dbReference type="SUPFAM" id="SSF63737">
    <property type="entry name" value="Leukotriene A4 hydrolase N-terminal domain"/>
    <property type="match status" value="1"/>
</dbReference>
<evidence type="ECO:0000256" key="16">
    <source>
        <dbReference type="RuleBase" id="RU364040"/>
    </source>
</evidence>
<evidence type="ECO:0000256" key="5">
    <source>
        <dbReference type="ARBA" id="ARBA00022723"/>
    </source>
</evidence>
<dbReference type="PRINTS" id="PR00756">
    <property type="entry name" value="ALADIPTASE"/>
</dbReference>
<dbReference type="GO" id="GO:0016020">
    <property type="term" value="C:membrane"/>
    <property type="evidence" value="ECO:0007669"/>
    <property type="project" value="UniProtKB-SubCell"/>
</dbReference>
<evidence type="ECO:0000256" key="15">
    <source>
        <dbReference type="PIRSR" id="PIRSR634016-4"/>
    </source>
</evidence>
<dbReference type="SUPFAM" id="SSF55486">
    <property type="entry name" value="Metalloproteases ('zincins'), catalytic domain"/>
    <property type="match status" value="1"/>
</dbReference>
<keyword evidence="4" id="KW-0812">Transmembrane</keyword>
<dbReference type="FunFam" id="2.60.40.1910:FF:000006">
    <property type="entry name" value="Aminopeptidase"/>
    <property type="match status" value="1"/>
</dbReference>
<name>A0A915IPG6_ROMCU</name>
<feature type="domain" description="Peptidase M1 membrane alanine aminopeptidase" evidence="17">
    <location>
        <begin position="292"/>
        <end position="384"/>
    </location>
</feature>
<dbReference type="Pfam" id="PF01433">
    <property type="entry name" value="Peptidase_M1"/>
    <property type="match status" value="1"/>
</dbReference>
<feature type="active site" description="Proton acceptor" evidence="13">
    <location>
        <position position="365"/>
    </location>
</feature>
<dbReference type="FunFam" id="2.60.40.1730:FF:000001">
    <property type="entry name" value="Leucyl-cystinyl aminopeptidase"/>
    <property type="match status" value="1"/>
</dbReference>
<evidence type="ECO:0000256" key="10">
    <source>
        <dbReference type="ARBA" id="ARBA00023049"/>
    </source>
</evidence>
<keyword evidence="16" id="KW-0031">Aminopeptidase</keyword>
<feature type="binding site" evidence="14">
    <location>
        <position position="368"/>
    </location>
    <ligand>
        <name>Zn(2+)</name>
        <dbReference type="ChEBI" id="CHEBI:29105"/>
        <note>catalytic</note>
    </ligand>
</feature>
<dbReference type="Pfam" id="PF17900">
    <property type="entry name" value="Peptidase_M1_N"/>
    <property type="match status" value="1"/>
</dbReference>
<dbReference type="EC" id="3.4.11.-" evidence="16"/>
<dbReference type="GO" id="GO:0005615">
    <property type="term" value="C:extracellular space"/>
    <property type="evidence" value="ECO:0007669"/>
    <property type="project" value="TreeGrafter"/>
</dbReference>
<evidence type="ECO:0000256" key="2">
    <source>
        <dbReference type="ARBA" id="ARBA00010136"/>
    </source>
</evidence>
<dbReference type="PANTHER" id="PTHR11533:SF299">
    <property type="entry name" value="AMINOPEPTIDASE"/>
    <property type="match status" value="1"/>
</dbReference>
<evidence type="ECO:0000256" key="12">
    <source>
        <dbReference type="ARBA" id="ARBA00023180"/>
    </source>
</evidence>
<evidence type="ECO:0000259" key="17">
    <source>
        <dbReference type="Pfam" id="PF01433"/>
    </source>
</evidence>
<keyword evidence="12" id="KW-0325">Glycoprotein</keyword>
<dbReference type="InterPro" id="IPR014782">
    <property type="entry name" value="Peptidase_M1_dom"/>
</dbReference>
<dbReference type="GO" id="GO:0006508">
    <property type="term" value="P:proteolysis"/>
    <property type="evidence" value="ECO:0007669"/>
    <property type="project" value="UniProtKB-KW"/>
</dbReference>
<dbReference type="GO" id="GO:0008270">
    <property type="term" value="F:zinc ion binding"/>
    <property type="evidence" value="ECO:0007669"/>
    <property type="project" value="UniProtKB-UniRule"/>
</dbReference>
<reference evidence="21" key="1">
    <citation type="submission" date="2022-11" db="UniProtKB">
        <authorList>
            <consortium name="WormBaseParasite"/>
        </authorList>
    </citation>
    <scope>IDENTIFICATION</scope>
</reference>
<feature type="site" description="Transition state stabilizer" evidence="15">
    <location>
        <position position="412"/>
    </location>
</feature>
<keyword evidence="7 14" id="KW-0862">Zinc</keyword>
<dbReference type="CDD" id="cd09601">
    <property type="entry name" value="M1_APN-Q_like"/>
    <property type="match status" value="1"/>
</dbReference>
<accession>A0A915IPG6</accession>
<dbReference type="OMA" id="YLCVEEI"/>
<dbReference type="InterPro" id="IPR050344">
    <property type="entry name" value="Peptidase_M1_aminopeptidases"/>
</dbReference>
<keyword evidence="8" id="KW-0735">Signal-anchor</keyword>
<evidence type="ECO:0000256" key="8">
    <source>
        <dbReference type="ARBA" id="ARBA00022968"/>
    </source>
</evidence>
<keyword evidence="9" id="KW-1133">Transmembrane helix</keyword>
<dbReference type="PANTHER" id="PTHR11533">
    <property type="entry name" value="PROTEASE M1 ZINC METALLOPROTEASE"/>
    <property type="match status" value="1"/>
</dbReference>
<keyword evidence="3 16" id="KW-0645">Protease</keyword>
<keyword evidence="20" id="KW-1185">Reference proteome</keyword>
<comment type="cofactor">
    <cofactor evidence="14 16">
        <name>Zn(2+)</name>
        <dbReference type="ChEBI" id="CHEBI:29105"/>
    </cofactor>
    <text evidence="14 16">Binds 1 zinc ion per subunit.</text>
</comment>
<evidence type="ECO:0000259" key="19">
    <source>
        <dbReference type="Pfam" id="PF17900"/>
    </source>
</evidence>
<dbReference type="FunFam" id="1.10.390.10:FF:000033">
    <property type="entry name" value="Endoplasmic reticulum aminopeptidase 1b"/>
    <property type="match status" value="1"/>
</dbReference>
<evidence type="ECO:0000256" key="7">
    <source>
        <dbReference type="ARBA" id="ARBA00022833"/>
    </source>
</evidence>
<dbReference type="Proteomes" id="UP000887565">
    <property type="component" value="Unplaced"/>
</dbReference>
<dbReference type="InterPro" id="IPR024571">
    <property type="entry name" value="ERAP1-like_C_dom"/>
</dbReference>
<dbReference type="AlphaFoldDB" id="A0A915IPG6"/>
<organism evidence="20 21">
    <name type="scientific">Romanomermis culicivorax</name>
    <name type="common">Nematode worm</name>
    <dbReference type="NCBI Taxonomy" id="13658"/>
    <lineage>
        <taxon>Eukaryota</taxon>
        <taxon>Metazoa</taxon>
        <taxon>Ecdysozoa</taxon>
        <taxon>Nematoda</taxon>
        <taxon>Enoplea</taxon>
        <taxon>Dorylaimia</taxon>
        <taxon>Mermithida</taxon>
        <taxon>Mermithoidea</taxon>
        <taxon>Mermithidae</taxon>
        <taxon>Romanomermis</taxon>
    </lineage>
</organism>
<dbReference type="GO" id="GO:0005737">
    <property type="term" value="C:cytoplasm"/>
    <property type="evidence" value="ECO:0007669"/>
    <property type="project" value="TreeGrafter"/>
</dbReference>
<dbReference type="GO" id="GO:0042277">
    <property type="term" value="F:peptide binding"/>
    <property type="evidence" value="ECO:0007669"/>
    <property type="project" value="TreeGrafter"/>
</dbReference>
<protein>
    <recommendedName>
        <fullName evidence="16">Aminopeptidase</fullName>
        <ecNumber evidence="16">3.4.11.-</ecNumber>
    </recommendedName>
</protein>
<dbReference type="Gene3D" id="1.25.50.20">
    <property type="match status" value="1"/>
</dbReference>
<keyword evidence="10 16" id="KW-0482">Metalloprotease</keyword>
<keyword evidence="11" id="KW-0472">Membrane</keyword>
<evidence type="ECO:0000256" key="9">
    <source>
        <dbReference type="ARBA" id="ARBA00022989"/>
    </source>
</evidence>
<evidence type="ECO:0000256" key="14">
    <source>
        <dbReference type="PIRSR" id="PIRSR634016-3"/>
    </source>
</evidence>
<dbReference type="Gene3D" id="1.10.390.10">
    <property type="entry name" value="Neutral Protease Domain 2"/>
    <property type="match status" value="2"/>
</dbReference>
<dbReference type="Gene3D" id="2.60.40.1910">
    <property type="match status" value="1"/>
</dbReference>
<dbReference type="InterPro" id="IPR001930">
    <property type="entry name" value="Peptidase_M1"/>
</dbReference>
<sequence length="843" mass="97195">MVDLENNILPMPGEDEFYDEDTTFILSVDKNLHNLTHCPTSNEKADCDFNCPWSGIRLPVFYRPEHYVLNLRPDLDTDEFFGDVTISIFTPRNQDNLESKNWLILHSKDLTINEVAVEQNGLRSKIDAKDWRTCTKNEQLAFKLSSDFKGNFSLFLDFKGNLSNKLDGLYKSYYMAEDGKTKKYLITTQFEPTSARKMFPCFDEPSFKAHFTLNVVHDSNLMTLSNAPLLNSSTINVDGRSLIKDSFDKTVKMSTYLLAVIVSDYKRVTSKSLSGIIVSVYAPPHQVNLTDYALNISVKSLDFFEQFFGVPYPLKKLDLISINDFQAGAMENWGLVTFRDIYLLHEPKKAAAVNEENIVGVIVHELSHQMSNFVSDCLESALWLDGLVNTHPVSSEIVDPSEIESMFDDISYSKGASLIRYLMSIIGADDLRSGLQDYLTSFKYSNAEEKDLWVYLNKHTNRFPNDLTVAKFMKHYIQRKGYPLVEISVNNGRLLANQTRFYYLIGEMNNQTRNETWNIPITFITDNLDEPKTFWVEHQKEVNIDTGIKGFSWFKVNVNSTGYYRVNYDDSNWKALFKAMVATPKFFTSADRMGLLSDAFALLDVGKMKFGLLFDALREILNNEQSRGVWDIVNMKIRLIETRLRESETYSAFSKMMVSILEKPYSTVGWNYAADKHESIFVSIFISKMACLFNVNGCRKRAVETFKNFTENGQSLNPNFRYLSCSHGLSEGPDTHFDKVFNLYNKSEVPAEKMDFLLCLASTKSFWRLSSLSQPIISRIIRSFKILHSQFDYDEFVEFLKNKELGSSKRPYEQTKERIRINVQFLDLHEKNIAQYLRKLSFM</sequence>
<proteinExistence type="inferred from homology"/>
<keyword evidence="5 14" id="KW-0479">Metal-binding</keyword>
<evidence type="ECO:0000256" key="3">
    <source>
        <dbReference type="ARBA" id="ARBA00022670"/>
    </source>
</evidence>
<dbReference type="WBParaSite" id="nRc.2.0.1.t15765-RA">
    <property type="protein sequence ID" value="nRc.2.0.1.t15765-RA"/>
    <property type="gene ID" value="nRc.2.0.1.g15765"/>
</dbReference>
<dbReference type="InterPro" id="IPR042097">
    <property type="entry name" value="Aminopeptidase_N-like_N_sf"/>
</dbReference>
<keyword evidence="6 16" id="KW-0378">Hydrolase</keyword>
<evidence type="ECO:0000313" key="20">
    <source>
        <dbReference type="Proteomes" id="UP000887565"/>
    </source>
</evidence>
<dbReference type="GO" id="GO:0070006">
    <property type="term" value="F:metalloaminopeptidase activity"/>
    <property type="evidence" value="ECO:0007669"/>
    <property type="project" value="TreeGrafter"/>
</dbReference>
<evidence type="ECO:0000259" key="18">
    <source>
        <dbReference type="Pfam" id="PF11838"/>
    </source>
</evidence>
<feature type="binding site" evidence="14">
    <location>
        <position position="364"/>
    </location>
    <ligand>
        <name>Zn(2+)</name>
        <dbReference type="ChEBI" id="CHEBI:29105"/>
        <note>catalytic</note>
    </ligand>
</feature>
<evidence type="ECO:0000256" key="6">
    <source>
        <dbReference type="ARBA" id="ARBA00022801"/>
    </source>
</evidence>